<evidence type="ECO:0000259" key="2">
    <source>
        <dbReference type="Pfam" id="PF19417"/>
    </source>
</evidence>
<dbReference type="InterPro" id="IPR043994">
    <property type="entry name" value="RnlA/LsoA-toxin_DBD"/>
</dbReference>
<keyword evidence="4" id="KW-1185">Reference proteome</keyword>
<protein>
    <recommendedName>
        <fullName evidence="5">Bacterial toxin RNase RnlA/LsoA DBD domain-containing protein</fullName>
    </recommendedName>
</protein>
<dbReference type="Pfam" id="PF19034">
    <property type="entry name" value="RnlA-toxin_DBD"/>
    <property type="match status" value="1"/>
</dbReference>
<dbReference type="Proteomes" id="UP000091897">
    <property type="component" value="Chromosome"/>
</dbReference>
<dbReference type="InterPro" id="IPR045837">
    <property type="entry name" value="RnlA_toxin_N"/>
</dbReference>
<dbReference type="RefSeq" id="WP_066347645.1">
    <property type="nucleotide sequence ID" value="NZ_CBCSFJ010000005.1"/>
</dbReference>
<evidence type="ECO:0000259" key="1">
    <source>
        <dbReference type="Pfam" id="PF19034"/>
    </source>
</evidence>
<evidence type="ECO:0000313" key="4">
    <source>
        <dbReference type="Proteomes" id="UP000091897"/>
    </source>
</evidence>
<evidence type="ECO:0008006" key="5">
    <source>
        <dbReference type="Google" id="ProtNLM"/>
    </source>
</evidence>
<organism evidence="3 4">
    <name type="scientific">Bordetella bronchialis</name>
    <dbReference type="NCBI Taxonomy" id="463025"/>
    <lineage>
        <taxon>Bacteria</taxon>
        <taxon>Pseudomonadati</taxon>
        <taxon>Pseudomonadota</taxon>
        <taxon>Betaproteobacteria</taxon>
        <taxon>Burkholderiales</taxon>
        <taxon>Alcaligenaceae</taxon>
        <taxon>Bordetella</taxon>
    </lineage>
</organism>
<proteinExistence type="predicted"/>
<dbReference type="Gene3D" id="3.30.310.240">
    <property type="entry name" value="Bacterial toxin RNase RnlA/LsoA, N-terminal domain"/>
    <property type="match status" value="1"/>
</dbReference>
<reference evidence="3 4" key="1">
    <citation type="submission" date="2016-06" db="EMBL/GenBank/DDBJ databases">
        <title>Complete genome sequences of Bordetella bronchialis and Bordetella flabilis.</title>
        <authorList>
            <person name="LiPuma J.J."/>
            <person name="Spilker T."/>
        </authorList>
    </citation>
    <scope>NUCLEOTIDE SEQUENCE [LARGE SCALE GENOMIC DNA]</scope>
    <source>
        <strain evidence="3 4">AU3182</strain>
    </source>
</reference>
<dbReference type="Pfam" id="PF19417">
    <property type="entry name" value="RnlA_toxin_N"/>
    <property type="match status" value="1"/>
</dbReference>
<name>A0ABM6CR49_9BORD</name>
<dbReference type="EMBL" id="CP016170">
    <property type="protein sequence ID" value="ANN66488.1"/>
    <property type="molecule type" value="Genomic_DNA"/>
</dbReference>
<accession>A0ABM6CR49</accession>
<sequence length="350" mass="38473">MSAKSLNLDQSAIPAAIREFAVSVGGTATGPNEKKAFDEWVLNVDGHKTALLHVYKKKDGSTTLMSKVGQNVDLSERLAAFVAERTQRAPAENRPFALGNIPSENWGFLLQYLTDNGCKITEEPLQYGQRFKVVGPQRDQVVLHRYDTGKFLMQGRHMAVYAMVAATLCELHEDKREVLEAQLEVVPVNATVDGLFDELQEHLPTAANYLGETGRAILAPSIALTKIAVELPDYSVVAFPALRGLEFYMKQLLVDKGFSVSPKQGLGAYFTAQGALLASYAQKLNCPHTVEALEKAYEIHAQHRNGLFHADGFIPEMTRVVSDKADAVSIVYHVLRTIETSYAKISGTAH</sequence>
<gene>
    <name evidence="3" type="ORF">BAU06_09430</name>
</gene>
<evidence type="ECO:0000313" key="3">
    <source>
        <dbReference type="EMBL" id="ANN66488.1"/>
    </source>
</evidence>
<feature type="domain" description="Bacterial toxin RNase RnlA/LsoA N-terminal" evidence="2">
    <location>
        <begin position="4"/>
        <end position="82"/>
    </location>
</feature>
<feature type="domain" description="Bacterial toxin RNase RnlA/LsoA DBD" evidence="1">
    <location>
        <begin position="197"/>
        <end position="311"/>
    </location>
</feature>
<dbReference type="Gene3D" id="6.10.250.2650">
    <property type="match status" value="1"/>
</dbReference>